<organism evidence="1">
    <name type="scientific">Enterococcus casseliflavus</name>
    <name type="common">Enterococcus flavescens</name>
    <dbReference type="NCBI Taxonomy" id="37734"/>
    <lineage>
        <taxon>Bacteria</taxon>
        <taxon>Bacillati</taxon>
        <taxon>Bacillota</taxon>
        <taxon>Bacilli</taxon>
        <taxon>Lactobacillales</taxon>
        <taxon>Enterococcaceae</taxon>
        <taxon>Enterococcus</taxon>
    </lineage>
</organism>
<reference evidence="1" key="1">
    <citation type="submission" date="2019-11" db="EMBL/GenBank/DDBJ databases">
        <authorList>
            <person name="Feng L."/>
        </authorList>
    </citation>
    <scope>NUCLEOTIDE SEQUENCE</scope>
    <source>
        <strain evidence="1">ECasseliflavusLFYP2</strain>
    </source>
</reference>
<dbReference type="EMBL" id="CACRTX010000013">
    <property type="protein sequence ID" value="VYU41320.1"/>
    <property type="molecule type" value="Genomic_DNA"/>
</dbReference>
<accession>A0A6N3EJL3</accession>
<evidence type="ECO:0000313" key="1">
    <source>
        <dbReference type="EMBL" id="VYU41320.1"/>
    </source>
</evidence>
<protein>
    <submittedName>
        <fullName evidence="1">Uncharacterized protein</fullName>
    </submittedName>
</protein>
<proteinExistence type="predicted"/>
<name>A0A6N3EJL3_ENTCA</name>
<gene>
    <name evidence="1" type="ORF">ECLFYP2_03237</name>
</gene>
<dbReference type="AlphaFoldDB" id="A0A6N3EJL3"/>
<sequence length="63" mass="7328">MPHHLILKGLNKMYTNYHINQLTLDLSTSFSPKENHVAVLSMIWSKLFSLITPIFLVDQENMI</sequence>